<name>A0A8S5U5M5_9CAUD</name>
<proteinExistence type="predicted"/>
<organism evidence="1">
    <name type="scientific">Siphoviridae sp. ctCS019</name>
    <dbReference type="NCBI Taxonomy" id="2825378"/>
    <lineage>
        <taxon>Viruses</taxon>
        <taxon>Duplodnaviria</taxon>
        <taxon>Heunggongvirae</taxon>
        <taxon>Uroviricota</taxon>
        <taxon>Caudoviricetes</taxon>
    </lineage>
</organism>
<accession>A0A8S5U5M5</accession>
<evidence type="ECO:0000313" key="1">
    <source>
        <dbReference type="EMBL" id="DAF89717.1"/>
    </source>
</evidence>
<dbReference type="EMBL" id="BK016015">
    <property type="protein sequence ID" value="DAF89717.1"/>
    <property type="molecule type" value="Genomic_DNA"/>
</dbReference>
<protein>
    <submittedName>
        <fullName evidence="1">Uncharacterized protein</fullName>
    </submittedName>
</protein>
<sequence>MKKNVILMLNRMFPAKHKKAGTPTMFANLLYANRKIHTVRVDASGLWAKRCDEVNSGKKILSIREWTERPYRSEQREIKKLAKVGLQHITMTYSSDDALPQCWIDNKRVPVEDVASNDGLSVENFVDYFFGKCGCKSNVFDGVVIHLTDFRY</sequence>
<reference evidence="1" key="1">
    <citation type="journal article" date="2021" name="Proc. Natl. Acad. Sci. U.S.A.">
        <title>A Catalog of Tens of Thousands of Viruses from Human Metagenomes Reveals Hidden Associations with Chronic Diseases.</title>
        <authorList>
            <person name="Tisza M.J."/>
            <person name="Buck C.B."/>
        </authorList>
    </citation>
    <scope>NUCLEOTIDE SEQUENCE</scope>
    <source>
        <strain evidence="1">CtCS019</strain>
    </source>
</reference>